<evidence type="ECO:0000313" key="2">
    <source>
        <dbReference type="EMBL" id="RJF94506.1"/>
    </source>
</evidence>
<dbReference type="InterPro" id="IPR006311">
    <property type="entry name" value="TAT_signal"/>
</dbReference>
<comment type="caution">
    <text evidence="2">The sequence shown here is derived from an EMBL/GenBank/DDBJ whole genome shotgun (WGS) entry which is preliminary data.</text>
</comment>
<keyword evidence="3" id="KW-1185">Reference proteome</keyword>
<dbReference type="Pfam" id="PF07394">
    <property type="entry name" value="DUF1501"/>
    <property type="match status" value="1"/>
</dbReference>
<reference evidence="2 3" key="1">
    <citation type="submission" date="2018-09" db="EMBL/GenBank/DDBJ databases">
        <authorList>
            <person name="Zhu H."/>
        </authorList>
    </citation>
    <scope>NUCLEOTIDE SEQUENCE [LARGE SCALE GENOMIC DNA]</scope>
    <source>
        <strain evidence="2 3">K1W22B-8</strain>
    </source>
</reference>
<dbReference type="RefSeq" id="WP_119775637.1">
    <property type="nucleotide sequence ID" value="NZ_QYUK01000008.1"/>
</dbReference>
<feature type="signal peptide" evidence="1">
    <location>
        <begin position="1"/>
        <end position="29"/>
    </location>
</feature>
<sequence length="398" mass="41649">MISNLNRRALLQAMLAGSLLATVPRVAFANTAGERRFVFVILRGGMDGLSAVPAFGDPDFATLRGPLAIAAPGKADGALALDDRFGLHPSLAPIHEMWAAGQMQVVHAASTPYRERSHFDAQNVLETGGAKPSGSGVGWLNRALGLMGSSGLGLAVSPSAPLMMSGPTQVATWVQGNDQPPSAYLLDAIDRLYGDDEAFHAALASARDTEDLLADAQTSSMMRERGLSRLAPAFKGLASLMRDQRGPRVATIEVTGWDTHSAQGNAKGRLATLLGQFGDGLATLKKDLGPVWAKTIVVAATEFGRTAAPNGTGGTDHGTAGAAFVLGGALNGARVLADWPGLSRDKLYEGRDLAPTSDLRGVFAAVLRDHLGLPEQDIRARVFVDAGSLQFQPDVVKV</sequence>
<dbReference type="Proteomes" id="UP000284605">
    <property type="component" value="Unassembled WGS sequence"/>
</dbReference>
<proteinExistence type="predicted"/>
<accession>A0A418WTK5</accession>
<gene>
    <name evidence="2" type="ORF">D3874_01330</name>
</gene>
<evidence type="ECO:0000313" key="3">
    <source>
        <dbReference type="Proteomes" id="UP000284605"/>
    </source>
</evidence>
<dbReference type="OrthoDB" id="9779968at2"/>
<dbReference type="AlphaFoldDB" id="A0A418WTK5"/>
<feature type="chain" id="PRO_5019391502" evidence="1">
    <location>
        <begin position="30"/>
        <end position="398"/>
    </location>
</feature>
<dbReference type="EMBL" id="QYUK01000008">
    <property type="protein sequence ID" value="RJF94506.1"/>
    <property type="molecule type" value="Genomic_DNA"/>
</dbReference>
<organism evidence="2 3">
    <name type="scientific">Oleomonas cavernae</name>
    <dbReference type="NCBI Taxonomy" id="2320859"/>
    <lineage>
        <taxon>Bacteria</taxon>
        <taxon>Pseudomonadati</taxon>
        <taxon>Pseudomonadota</taxon>
        <taxon>Alphaproteobacteria</taxon>
        <taxon>Acetobacterales</taxon>
        <taxon>Acetobacteraceae</taxon>
        <taxon>Oleomonas</taxon>
    </lineage>
</organism>
<evidence type="ECO:0000256" key="1">
    <source>
        <dbReference type="SAM" id="SignalP"/>
    </source>
</evidence>
<name>A0A418WTK5_9PROT</name>
<dbReference type="PROSITE" id="PS51318">
    <property type="entry name" value="TAT"/>
    <property type="match status" value="1"/>
</dbReference>
<dbReference type="InterPro" id="IPR010869">
    <property type="entry name" value="DUF1501"/>
</dbReference>
<dbReference type="PANTHER" id="PTHR43737">
    <property type="entry name" value="BLL7424 PROTEIN"/>
    <property type="match status" value="1"/>
</dbReference>
<protein>
    <submittedName>
        <fullName evidence="2">DUF1501 domain-containing protein</fullName>
    </submittedName>
</protein>
<keyword evidence="1" id="KW-0732">Signal</keyword>
<dbReference type="PANTHER" id="PTHR43737:SF1">
    <property type="entry name" value="DUF1501 DOMAIN-CONTAINING PROTEIN"/>
    <property type="match status" value="1"/>
</dbReference>